<dbReference type="GO" id="GO:0005576">
    <property type="term" value="C:extracellular region"/>
    <property type="evidence" value="ECO:0007669"/>
    <property type="project" value="InterPro"/>
</dbReference>
<keyword evidence="4" id="KW-1185">Reference proteome</keyword>
<organism evidence="3 4">
    <name type="scientific">Bugula neritina</name>
    <name type="common">Brown bryozoan</name>
    <name type="synonym">Sertularia neritina</name>
    <dbReference type="NCBI Taxonomy" id="10212"/>
    <lineage>
        <taxon>Eukaryota</taxon>
        <taxon>Metazoa</taxon>
        <taxon>Spiralia</taxon>
        <taxon>Lophotrochozoa</taxon>
        <taxon>Bryozoa</taxon>
        <taxon>Gymnolaemata</taxon>
        <taxon>Cheilostomatida</taxon>
        <taxon>Flustrina</taxon>
        <taxon>Buguloidea</taxon>
        <taxon>Bugulidae</taxon>
        <taxon>Bugula</taxon>
    </lineage>
</organism>
<dbReference type="AlphaFoldDB" id="A0A7J7KDX8"/>
<dbReference type="Gene3D" id="2.170.140.10">
    <property type="entry name" value="Chitin binding domain"/>
    <property type="match status" value="2"/>
</dbReference>
<dbReference type="InterPro" id="IPR036508">
    <property type="entry name" value="Chitin-bd_dom_sf"/>
</dbReference>
<protein>
    <recommendedName>
        <fullName evidence="2">Chitin-binding type-2 domain-containing protein</fullName>
    </recommendedName>
</protein>
<feature type="domain" description="Chitin-binding type-2" evidence="2">
    <location>
        <begin position="94"/>
        <end position="152"/>
    </location>
</feature>
<dbReference type="Proteomes" id="UP000593567">
    <property type="component" value="Unassembled WGS sequence"/>
</dbReference>
<dbReference type="EMBL" id="VXIV02000835">
    <property type="protein sequence ID" value="KAF6035746.1"/>
    <property type="molecule type" value="Genomic_DNA"/>
</dbReference>
<comment type="caution">
    <text evidence="3">The sequence shown here is derived from an EMBL/GenBank/DDBJ whole genome shotgun (WGS) entry which is preliminary data.</text>
</comment>
<name>A0A7J7KDX8_BUGNE</name>
<sequence>MKIYLAALCIAYVVYGAWAASQKISDCSCTERNNTYTALSDCTKFAHQTMFSEARTINCPKDLKFDVESCVCNWADVVKCATDCPPEKESVPSSDYCEEHGNMYAPVAGTNCTQFTQETDILPPVVFNCPADLQFDLAKCVCNWPEDTECKA</sequence>
<dbReference type="SMART" id="SM00494">
    <property type="entry name" value="ChtBD2"/>
    <property type="match status" value="2"/>
</dbReference>
<dbReference type="InterPro" id="IPR002557">
    <property type="entry name" value="Chitin-bd_dom"/>
</dbReference>
<keyword evidence="1" id="KW-0732">Signal</keyword>
<dbReference type="SUPFAM" id="SSF57625">
    <property type="entry name" value="Invertebrate chitin-binding proteins"/>
    <property type="match status" value="2"/>
</dbReference>
<evidence type="ECO:0000313" key="4">
    <source>
        <dbReference type="Proteomes" id="UP000593567"/>
    </source>
</evidence>
<dbReference type="PROSITE" id="PS50940">
    <property type="entry name" value="CHIT_BIND_II"/>
    <property type="match status" value="1"/>
</dbReference>
<dbReference type="OrthoDB" id="76388at2759"/>
<proteinExistence type="predicted"/>
<evidence type="ECO:0000256" key="1">
    <source>
        <dbReference type="SAM" id="SignalP"/>
    </source>
</evidence>
<feature type="signal peptide" evidence="1">
    <location>
        <begin position="1"/>
        <end position="19"/>
    </location>
</feature>
<reference evidence="3" key="1">
    <citation type="submission" date="2020-06" db="EMBL/GenBank/DDBJ databases">
        <title>Draft genome of Bugula neritina, a colonial animal packing powerful symbionts and potential medicines.</title>
        <authorList>
            <person name="Rayko M."/>
        </authorList>
    </citation>
    <scope>NUCLEOTIDE SEQUENCE [LARGE SCALE GENOMIC DNA]</scope>
    <source>
        <strain evidence="3">Kwan_BN1</strain>
    </source>
</reference>
<evidence type="ECO:0000313" key="3">
    <source>
        <dbReference type="EMBL" id="KAF6035746.1"/>
    </source>
</evidence>
<dbReference type="GO" id="GO:0008061">
    <property type="term" value="F:chitin binding"/>
    <property type="evidence" value="ECO:0007669"/>
    <property type="project" value="InterPro"/>
</dbReference>
<evidence type="ECO:0000259" key="2">
    <source>
        <dbReference type="PROSITE" id="PS50940"/>
    </source>
</evidence>
<accession>A0A7J7KDX8</accession>
<gene>
    <name evidence="3" type="ORF">EB796_005945</name>
</gene>
<feature type="chain" id="PRO_5029698124" description="Chitin-binding type-2 domain-containing protein" evidence="1">
    <location>
        <begin position="20"/>
        <end position="152"/>
    </location>
</feature>